<dbReference type="Pfam" id="PF12729">
    <property type="entry name" value="4HB_MCP_1"/>
    <property type="match status" value="1"/>
</dbReference>
<evidence type="ECO:0000313" key="8">
    <source>
        <dbReference type="EMBL" id="TGU69995.1"/>
    </source>
</evidence>
<dbReference type="FunFam" id="1.10.287.950:FF:000001">
    <property type="entry name" value="Methyl-accepting chemotaxis sensory transducer"/>
    <property type="match status" value="1"/>
</dbReference>
<dbReference type="PANTHER" id="PTHR32089">
    <property type="entry name" value="METHYL-ACCEPTING CHEMOTAXIS PROTEIN MCPB"/>
    <property type="match status" value="1"/>
</dbReference>
<dbReference type="PRINTS" id="PR00260">
    <property type="entry name" value="CHEMTRNSDUCR"/>
</dbReference>
<dbReference type="EMBL" id="SRSC01000006">
    <property type="protein sequence ID" value="TGU69995.1"/>
    <property type="molecule type" value="Genomic_DNA"/>
</dbReference>
<dbReference type="GO" id="GO:0006935">
    <property type="term" value="P:chemotaxis"/>
    <property type="evidence" value="ECO:0007669"/>
    <property type="project" value="InterPro"/>
</dbReference>
<protein>
    <submittedName>
        <fullName evidence="8">Methyl-accepting chemotaxis protein</fullName>
    </submittedName>
</protein>
<dbReference type="GO" id="GO:0004888">
    <property type="term" value="F:transmembrane signaling receptor activity"/>
    <property type="evidence" value="ECO:0007669"/>
    <property type="project" value="InterPro"/>
</dbReference>
<reference evidence="8 9" key="1">
    <citation type="submission" date="2019-04" db="EMBL/GenBank/DDBJ databases">
        <title>Geobacter oryzae sp. nov., ferric-reducing bacteria isolated from paddy soil.</title>
        <authorList>
            <person name="Xu Z."/>
            <person name="Masuda Y."/>
            <person name="Itoh H."/>
            <person name="Senoo K."/>
        </authorList>
    </citation>
    <scope>NUCLEOTIDE SEQUENCE [LARGE SCALE GENOMIC DNA]</scope>
    <source>
        <strain evidence="8 9">Red111</strain>
    </source>
</reference>
<dbReference type="AlphaFoldDB" id="A0A4S1C9Q5"/>
<comment type="caution">
    <text evidence="8">The sequence shown here is derived from an EMBL/GenBank/DDBJ whole genome shotgun (WGS) entry which is preliminary data.</text>
</comment>
<dbReference type="Pfam" id="PF00672">
    <property type="entry name" value="HAMP"/>
    <property type="match status" value="1"/>
</dbReference>
<evidence type="ECO:0000313" key="9">
    <source>
        <dbReference type="Proteomes" id="UP000306416"/>
    </source>
</evidence>
<keyword evidence="2 4" id="KW-0807">Transducer</keyword>
<evidence type="ECO:0000256" key="1">
    <source>
        <dbReference type="ARBA" id="ARBA00004370"/>
    </source>
</evidence>
<dbReference type="CDD" id="cd06225">
    <property type="entry name" value="HAMP"/>
    <property type="match status" value="1"/>
</dbReference>
<dbReference type="SUPFAM" id="SSF58104">
    <property type="entry name" value="Methyl-accepting chemotaxis protein (MCP) signaling domain"/>
    <property type="match status" value="1"/>
</dbReference>
<keyword evidence="5" id="KW-1133">Transmembrane helix</keyword>
<keyword evidence="5" id="KW-0812">Transmembrane</keyword>
<feature type="transmembrane region" description="Helical" evidence="5">
    <location>
        <begin position="187"/>
        <end position="211"/>
    </location>
</feature>
<dbReference type="InterPro" id="IPR004090">
    <property type="entry name" value="Chemotax_Me-accpt_rcpt"/>
</dbReference>
<evidence type="ECO:0000256" key="4">
    <source>
        <dbReference type="PROSITE-ProRule" id="PRU00284"/>
    </source>
</evidence>
<evidence type="ECO:0000256" key="5">
    <source>
        <dbReference type="SAM" id="Phobius"/>
    </source>
</evidence>
<sequence>MSVLQDVKLAQKFGLVGGISAVLLCLSLAASVVGIKKMSSGFTSFVEKDQTIALALKDMYAQGLQTEQATRNILLNPADEKAAKNYTQAMDDFEKAYRVVLAKSKDLPKVKGDVEQVMAVWKEAAALRGQVQSLAKEGKKDEALTLLVKDETPKWREVKDKLFKLSGASQKEMEGTKASVVATSDRALILSLCLGVFAIFCTLLLLLLVAVELKRTIRKMSVVMDDIAMGDGDLTRRLEITSRDELGHLAHDFNLFLDKMHGLIATVAETTHQVSAAAAELNSTAEQMASGTEEVASQAVTVASAGEEMTTTSSDIARNCTIAAEGARRASDAAVTGAAVVQETVQGMGRIAERVRTSAQTVESLGTRSDQIGEIVGTIEEIADQTNLLALNAAIEAARAGEQGRGFAVVADEVRALAERTTRATGEIGNMIKSIQAETRSAVSAMDSGVKEVEKGTQEAARSGEALQDIISQIDNVTQQVSQIAVAAEEQTATTGEISGNIHQITAVVHQTAQGAQQSAQAAGQLSELAERLRHVVDGFKL</sequence>
<comment type="similarity">
    <text evidence="3">Belongs to the methyl-accepting chemotaxis (MCP) protein family.</text>
</comment>
<keyword evidence="5" id="KW-0472">Membrane</keyword>
<dbReference type="Pfam" id="PF00015">
    <property type="entry name" value="MCPsignal"/>
    <property type="match status" value="1"/>
</dbReference>
<dbReference type="InterPro" id="IPR003660">
    <property type="entry name" value="HAMP_dom"/>
</dbReference>
<name>A0A4S1C9Q5_9BACT</name>
<accession>A0A4S1C9Q5</accession>
<dbReference type="Gene3D" id="1.10.287.950">
    <property type="entry name" value="Methyl-accepting chemotaxis protein"/>
    <property type="match status" value="1"/>
</dbReference>
<dbReference type="InterPro" id="IPR024478">
    <property type="entry name" value="HlyB_4HB_MCP"/>
</dbReference>
<keyword evidence="9" id="KW-1185">Reference proteome</keyword>
<feature type="domain" description="Methyl-accepting transducer" evidence="6">
    <location>
        <begin position="270"/>
        <end position="506"/>
    </location>
</feature>
<proteinExistence type="inferred from homology"/>
<dbReference type="InterPro" id="IPR004089">
    <property type="entry name" value="MCPsignal_dom"/>
</dbReference>
<evidence type="ECO:0000256" key="3">
    <source>
        <dbReference type="ARBA" id="ARBA00029447"/>
    </source>
</evidence>
<organism evidence="8 9">
    <name type="scientific">Geomonas terrae</name>
    <dbReference type="NCBI Taxonomy" id="2562681"/>
    <lineage>
        <taxon>Bacteria</taxon>
        <taxon>Pseudomonadati</taxon>
        <taxon>Thermodesulfobacteriota</taxon>
        <taxon>Desulfuromonadia</taxon>
        <taxon>Geobacterales</taxon>
        <taxon>Geobacteraceae</taxon>
        <taxon>Geomonas</taxon>
    </lineage>
</organism>
<dbReference type="PROSITE" id="PS50111">
    <property type="entry name" value="CHEMOTAXIS_TRANSDUC_2"/>
    <property type="match status" value="1"/>
</dbReference>
<dbReference type="RefSeq" id="WP_135872890.1">
    <property type="nucleotide sequence ID" value="NZ_SRSC01000006.1"/>
</dbReference>
<evidence type="ECO:0000259" key="6">
    <source>
        <dbReference type="PROSITE" id="PS50111"/>
    </source>
</evidence>
<dbReference type="CDD" id="cd11386">
    <property type="entry name" value="MCP_signal"/>
    <property type="match status" value="1"/>
</dbReference>
<evidence type="ECO:0000259" key="7">
    <source>
        <dbReference type="PROSITE" id="PS50885"/>
    </source>
</evidence>
<feature type="domain" description="HAMP" evidence="7">
    <location>
        <begin position="213"/>
        <end position="265"/>
    </location>
</feature>
<gene>
    <name evidence="8" type="ORF">E4633_19520</name>
</gene>
<dbReference type="Proteomes" id="UP000306416">
    <property type="component" value="Unassembled WGS sequence"/>
</dbReference>
<evidence type="ECO:0000256" key="2">
    <source>
        <dbReference type="ARBA" id="ARBA00023224"/>
    </source>
</evidence>
<dbReference type="SMART" id="SM00283">
    <property type="entry name" value="MA"/>
    <property type="match status" value="1"/>
</dbReference>
<dbReference type="PROSITE" id="PS50885">
    <property type="entry name" value="HAMP"/>
    <property type="match status" value="1"/>
</dbReference>
<comment type="subcellular location">
    <subcellularLocation>
        <location evidence="1">Membrane</location>
    </subcellularLocation>
</comment>
<dbReference type="PANTHER" id="PTHR32089:SF112">
    <property type="entry name" value="LYSOZYME-LIKE PROTEIN-RELATED"/>
    <property type="match status" value="1"/>
</dbReference>
<dbReference type="SMART" id="SM00304">
    <property type="entry name" value="HAMP"/>
    <property type="match status" value="1"/>
</dbReference>
<dbReference type="GO" id="GO:0007165">
    <property type="term" value="P:signal transduction"/>
    <property type="evidence" value="ECO:0007669"/>
    <property type="project" value="UniProtKB-KW"/>
</dbReference>
<dbReference type="GO" id="GO:0016020">
    <property type="term" value="C:membrane"/>
    <property type="evidence" value="ECO:0007669"/>
    <property type="project" value="UniProtKB-SubCell"/>
</dbReference>